<dbReference type="Proteomes" id="UP000007879">
    <property type="component" value="Unassembled WGS sequence"/>
</dbReference>
<dbReference type="GO" id="GO:0034451">
    <property type="term" value="C:centriolar satellite"/>
    <property type="evidence" value="ECO:0007669"/>
    <property type="project" value="TreeGrafter"/>
</dbReference>
<reference evidence="2" key="2">
    <citation type="submission" date="2024-06" db="UniProtKB">
        <authorList>
            <consortium name="EnsemblMetazoa"/>
        </authorList>
    </citation>
    <scope>IDENTIFICATION</scope>
</reference>
<dbReference type="PANTHER" id="PTHR14164:SF12">
    <property type="entry name" value="PERICENTRIOLAR MATERIAL 1 PROTEIN"/>
    <property type="match status" value="1"/>
</dbReference>
<sequence>MEEPLHNVVVVDPLSVMVSGGSSDINSLMDDKIKIIMTEVIPLLKDHLNTICNVELLQYIQESILNIVIKSDKELNVDESGGGQLKNMFLKQIEISLSSAIGKYINKRLGDIGEDLLVDVSEILFNELSYYQLLKEQ</sequence>
<evidence type="ECO:0000259" key="1">
    <source>
        <dbReference type="Pfam" id="PF15717"/>
    </source>
</evidence>
<feature type="domain" description="Pericentriolar material 1 protein C-terminal" evidence="1">
    <location>
        <begin position="29"/>
        <end position="135"/>
    </location>
</feature>
<dbReference type="GO" id="GO:0036064">
    <property type="term" value="C:ciliary basal body"/>
    <property type="evidence" value="ECO:0007669"/>
    <property type="project" value="TreeGrafter"/>
</dbReference>
<dbReference type="GO" id="GO:1905515">
    <property type="term" value="P:non-motile cilium assembly"/>
    <property type="evidence" value="ECO:0007669"/>
    <property type="project" value="TreeGrafter"/>
</dbReference>
<proteinExistence type="predicted"/>
<name>A0AAN0K2Z8_AMPQE</name>
<dbReference type="Pfam" id="PF15717">
    <property type="entry name" value="PCM1_C"/>
    <property type="match status" value="1"/>
</dbReference>
<dbReference type="GO" id="GO:0034454">
    <property type="term" value="P:microtubule anchoring at centrosome"/>
    <property type="evidence" value="ECO:0007669"/>
    <property type="project" value="InterPro"/>
</dbReference>
<accession>A0AAN0K2Z8</accession>
<organism evidence="2 3">
    <name type="scientific">Amphimedon queenslandica</name>
    <name type="common">Sponge</name>
    <dbReference type="NCBI Taxonomy" id="400682"/>
    <lineage>
        <taxon>Eukaryota</taxon>
        <taxon>Metazoa</taxon>
        <taxon>Porifera</taxon>
        <taxon>Demospongiae</taxon>
        <taxon>Heteroscleromorpha</taxon>
        <taxon>Haplosclerida</taxon>
        <taxon>Niphatidae</taxon>
        <taxon>Amphimedon</taxon>
    </lineage>
</organism>
<keyword evidence="3" id="KW-1185">Reference proteome</keyword>
<dbReference type="InterPro" id="IPR024138">
    <property type="entry name" value="Pericentriolar_Pcm1"/>
</dbReference>
<protein>
    <recommendedName>
        <fullName evidence="1">Pericentriolar material 1 protein C-terminal domain-containing protein</fullName>
    </recommendedName>
</protein>
<dbReference type="GeneID" id="109593136"/>
<evidence type="ECO:0000313" key="3">
    <source>
        <dbReference type="Proteomes" id="UP000007879"/>
    </source>
</evidence>
<dbReference type="InterPro" id="IPR031446">
    <property type="entry name" value="PCM1_C"/>
</dbReference>
<reference evidence="3" key="1">
    <citation type="journal article" date="2010" name="Nature">
        <title>The Amphimedon queenslandica genome and the evolution of animal complexity.</title>
        <authorList>
            <person name="Srivastava M."/>
            <person name="Simakov O."/>
            <person name="Chapman J."/>
            <person name="Fahey B."/>
            <person name="Gauthier M.E."/>
            <person name="Mitros T."/>
            <person name="Richards G.S."/>
            <person name="Conaco C."/>
            <person name="Dacre M."/>
            <person name="Hellsten U."/>
            <person name="Larroux C."/>
            <person name="Putnam N.H."/>
            <person name="Stanke M."/>
            <person name="Adamska M."/>
            <person name="Darling A."/>
            <person name="Degnan S.M."/>
            <person name="Oakley T.H."/>
            <person name="Plachetzki D.C."/>
            <person name="Zhai Y."/>
            <person name="Adamski M."/>
            <person name="Calcino A."/>
            <person name="Cummins S.F."/>
            <person name="Goodstein D.M."/>
            <person name="Harris C."/>
            <person name="Jackson D.J."/>
            <person name="Leys S.P."/>
            <person name="Shu S."/>
            <person name="Woodcroft B.J."/>
            <person name="Vervoort M."/>
            <person name="Kosik K.S."/>
            <person name="Manning G."/>
            <person name="Degnan B.M."/>
            <person name="Rokhsar D.S."/>
        </authorList>
    </citation>
    <scope>NUCLEOTIDE SEQUENCE [LARGE SCALE GENOMIC DNA]</scope>
</reference>
<dbReference type="PANTHER" id="PTHR14164">
    <property type="entry name" value="PERICENTRIOLAR MATERIAL 1-RELATED"/>
    <property type="match status" value="1"/>
</dbReference>
<dbReference type="GO" id="GO:0071539">
    <property type="term" value="P:protein localization to centrosome"/>
    <property type="evidence" value="ECO:0007669"/>
    <property type="project" value="InterPro"/>
</dbReference>
<dbReference type="AlphaFoldDB" id="A0AAN0K2Z8"/>
<dbReference type="EnsemblMetazoa" id="XM_020008358.1">
    <property type="protein sequence ID" value="XP_019863917.1"/>
    <property type="gene ID" value="LOC109593136"/>
</dbReference>
<evidence type="ECO:0000313" key="2">
    <source>
        <dbReference type="EnsemblMetazoa" id="XP_019863917.1"/>
    </source>
</evidence>
<dbReference type="KEGG" id="aqu:109593136"/>
<dbReference type="RefSeq" id="XP_019863917.1">
    <property type="nucleotide sequence ID" value="XM_020008358.1"/>
</dbReference>